<accession>A0A2A6RD11</accession>
<dbReference type="RefSeq" id="WP_097646119.1">
    <property type="nucleotide sequence ID" value="NZ_NQWI01000221.1"/>
</dbReference>
<comment type="caution">
    <text evidence="2">The sequence shown here is derived from an EMBL/GenBank/DDBJ whole genome shotgun (WGS) entry which is preliminary data.</text>
</comment>
<evidence type="ECO:0000256" key="1">
    <source>
        <dbReference type="SAM" id="SignalP"/>
    </source>
</evidence>
<feature type="chain" id="PRO_5012517998" evidence="1">
    <location>
        <begin position="24"/>
        <end position="566"/>
    </location>
</feature>
<proteinExistence type="predicted"/>
<dbReference type="Proteomes" id="UP000220527">
    <property type="component" value="Unassembled WGS sequence"/>
</dbReference>
<sequence>MKHFPFLLLLIALLLLPTSVAQAQTQGWEVVPGVPADIQLEALFVPAEDHAWAVGQHSDGNRGFVYRLQLQDGRWHVEEAASFEQPLFALVALDRERVVVAGGAGLIARRDAAGHWRQEGPGDAAMQVRSLALFADGQAGWALGTHGERALALRYADGRWFEAELELPNRRSWINAAHFAPNAGWAVGSHLWRLDGNGWRLEPSPALCGDGGNTCELNLTGVRVLDHQHAWLVGSQPSMCMFCQAKGRIAFRDASGWQNAFPQRAPIDSLAPPVGAFDSNMLTALYMFNANTGLALGQRRYQTPDNDFSADVVALRYRDGTWHYERPLARSNAIPKSVVMPSANHALVVGTQGLILSFGYGPQTPAAGNPAQPVPDPGLVGVRYFPETGHTLRGTFRTYWERNGGLMRFGYPLTEEFPEVNSEDGRTYTVQYFERARFEYHPEHAGTPYEVLLGLLGHWVTAERKAEAPFQPTGPSGIPGDVYFPETGFSMAAEFVNFWRSNGGLPIYGYPISAPFYEVNQADGNSYLVQYFERNRFEYHPRHAGTPYEVLLGLLGSEYLRAQGWR</sequence>
<feature type="signal peptide" evidence="1">
    <location>
        <begin position="1"/>
        <end position="23"/>
    </location>
</feature>
<evidence type="ECO:0000313" key="3">
    <source>
        <dbReference type="Proteomes" id="UP000220527"/>
    </source>
</evidence>
<dbReference type="OrthoDB" id="144348at2"/>
<protein>
    <submittedName>
        <fullName evidence="2">Uncharacterized protein</fullName>
    </submittedName>
</protein>
<keyword evidence="3" id="KW-1185">Reference proteome</keyword>
<organism evidence="2 3">
    <name type="scientific">Candidatus Viridilinea mediisalina</name>
    <dbReference type="NCBI Taxonomy" id="2024553"/>
    <lineage>
        <taxon>Bacteria</taxon>
        <taxon>Bacillati</taxon>
        <taxon>Chloroflexota</taxon>
        <taxon>Chloroflexia</taxon>
        <taxon>Chloroflexales</taxon>
        <taxon>Chloroflexineae</taxon>
        <taxon>Oscillochloridaceae</taxon>
        <taxon>Candidatus Viridilinea</taxon>
    </lineage>
</organism>
<gene>
    <name evidence="2" type="ORF">CJ255_21470</name>
</gene>
<name>A0A2A6RD11_9CHLR</name>
<keyword evidence="1" id="KW-0732">Signal</keyword>
<dbReference type="EMBL" id="NQWI01000221">
    <property type="protein sequence ID" value="PDV99540.1"/>
    <property type="molecule type" value="Genomic_DNA"/>
</dbReference>
<dbReference type="AlphaFoldDB" id="A0A2A6RD11"/>
<reference evidence="3" key="1">
    <citation type="submission" date="2017-08" db="EMBL/GenBank/DDBJ databases">
        <authorList>
            <person name="Grouzdev D.S."/>
            <person name="Gaisin V.A."/>
            <person name="Rysina M.S."/>
            <person name="Gorlenko V.M."/>
        </authorList>
    </citation>
    <scope>NUCLEOTIDE SEQUENCE [LARGE SCALE GENOMIC DNA]</scope>
    <source>
        <strain evidence="3">Kir15-3F</strain>
    </source>
</reference>
<evidence type="ECO:0000313" key="2">
    <source>
        <dbReference type="EMBL" id="PDV99540.1"/>
    </source>
</evidence>